<keyword evidence="2" id="KW-1185">Reference proteome</keyword>
<proteinExistence type="predicted"/>
<evidence type="ECO:0000313" key="1">
    <source>
        <dbReference type="EMBL" id="KAK7580769.1"/>
    </source>
</evidence>
<dbReference type="Proteomes" id="UP001367676">
    <property type="component" value="Unassembled WGS sequence"/>
</dbReference>
<name>A0AAN9Y1B3_9HEMI</name>
<sequence length="91" mass="10209">MTFDAQMTISYVCGSVPQTIAVLDNQQTKFRAVNLGKSSQVELGERMRREWLVDSAANLHSLHPAAISWMWTSEADEGMTIEQMGRGEQSF</sequence>
<organism evidence="1 2">
    <name type="scientific">Parthenolecanium corni</name>
    <dbReference type="NCBI Taxonomy" id="536013"/>
    <lineage>
        <taxon>Eukaryota</taxon>
        <taxon>Metazoa</taxon>
        <taxon>Ecdysozoa</taxon>
        <taxon>Arthropoda</taxon>
        <taxon>Hexapoda</taxon>
        <taxon>Insecta</taxon>
        <taxon>Pterygota</taxon>
        <taxon>Neoptera</taxon>
        <taxon>Paraneoptera</taxon>
        <taxon>Hemiptera</taxon>
        <taxon>Sternorrhyncha</taxon>
        <taxon>Coccoidea</taxon>
        <taxon>Coccidae</taxon>
        <taxon>Parthenolecanium</taxon>
    </lineage>
</organism>
<dbReference type="AlphaFoldDB" id="A0AAN9Y1B3"/>
<gene>
    <name evidence="1" type="ORF">V9T40_001398</name>
</gene>
<evidence type="ECO:0000313" key="2">
    <source>
        <dbReference type="Proteomes" id="UP001367676"/>
    </source>
</evidence>
<comment type="caution">
    <text evidence="1">The sequence shown here is derived from an EMBL/GenBank/DDBJ whole genome shotgun (WGS) entry which is preliminary data.</text>
</comment>
<reference evidence="1 2" key="1">
    <citation type="submission" date="2024-03" db="EMBL/GenBank/DDBJ databases">
        <title>Adaptation during the transition from Ophiocordyceps entomopathogen to insect associate is accompanied by gene loss and intensified selection.</title>
        <authorList>
            <person name="Ward C.M."/>
            <person name="Onetto C.A."/>
            <person name="Borneman A.R."/>
        </authorList>
    </citation>
    <scope>NUCLEOTIDE SEQUENCE [LARGE SCALE GENOMIC DNA]</scope>
    <source>
        <strain evidence="1">AWRI1</strain>
        <tissue evidence="1">Single Adult Female</tissue>
    </source>
</reference>
<accession>A0AAN9Y1B3</accession>
<dbReference type="EMBL" id="JBBCAQ010000034">
    <property type="protein sequence ID" value="KAK7580769.1"/>
    <property type="molecule type" value="Genomic_DNA"/>
</dbReference>
<protein>
    <submittedName>
        <fullName evidence="1">Uncharacterized protein</fullName>
    </submittedName>
</protein>